<dbReference type="Proteomes" id="UP000677812">
    <property type="component" value="Unassembled WGS sequence"/>
</dbReference>
<dbReference type="PANTHER" id="PTHR30105">
    <property type="entry name" value="UNCHARACTERIZED YIBQ-RELATED"/>
    <property type="match status" value="1"/>
</dbReference>
<protein>
    <submittedName>
        <fullName evidence="2">Divergent polysaccharide deacetylase family protein</fullName>
    </submittedName>
</protein>
<evidence type="ECO:0000256" key="1">
    <source>
        <dbReference type="SAM" id="MobiDB-lite"/>
    </source>
</evidence>
<sequence>MGKMLVLFWGGVTLISGALALTIHYMPTTPPVARAPVYHHPSSTGTAPSSVHTHEPEHPTALPQAPTPSLLEKAKLEQRIPLAIFLAGYGYGAQLSQEALQTLPSEVGLGISPYLEPLSKAIAPARAAQHEVYMSLPMRSSDPDHTDTGSRTLGTGESPAHEQQKLSWWLSRSQGITGMTDITGSGCNQTDNSYLQSQEFHDIAQTITRHGLLYLNEQATSDRPTRGITATQCINGDTAPEDFTQSLKTLIPSTPLHGAIILVITPITPAALHSLIAWLHSATAQHFYLMPLSALADTPPPLSTH</sequence>
<dbReference type="RefSeq" id="WP_211680707.1">
    <property type="nucleotide sequence ID" value="NZ_JAGRQH010000002.1"/>
</dbReference>
<keyword evidence="3" id="KW-1185">Reference proteome</keyword>
<feature type="region of interest" description="Disordered" evidence="1">
    <location>
        <begin position="36"/>
        <end position="66"/>
    </location>
</feature>
<dbReference type="EMBL" id="JAGRQH010000002">
    <property type="protein sequence ID" value="MBR0559154.1"/>
    <property type="molecule type" value="Genomic_DNA"/>
</dbReference>
<organism evidence="2 3">
    <name type="scientific">Neokomagataea anthophila</name>
    <dbReference type="NCBI Taxonomy" id="2826925"/>
    <lineage>
        <taxon>Bacteria</taxon>
        <taxon>Pseudomonadati</taxon>
        <taxon>Pseudomonadota</taxon>
        <taxon>Alphaproteobacteria</taxon>
        <taxon>Acetobacterales</taxon>
        <taxon>Acetobacteraceae</taxon>
        <taxon>Neokomagataea</taxon>
    </lineage>
</organism>
<comment type="caution">
    <text evidence="2">The sequence shown here is derived from an EMBL/GenBank/DDBJ whole genome shotgun (WGS) entry which is preliminary data.</text>
</comment>
<evidence type="ECO:0000313" key="2">
    <source>
        <dbReference type="EMBL" id="MBR0559154.1"/>
    </source>
</evidence>
<dbReference type="PANTHER" id="PTHR30105:SF2">
    <property type="entry name" value="DIVERGENT POLYSACCHARIDE DEACETYLASE SUPERFAMILY"/>
    <property type="match status" value="1"/>
</dbReference>
<reference evidence="2 3" key="1">
    <citation type="submission" date="2021-04" db="EMBL/GenBank/DDBJ databases">
        <title>The complete genome sequence of Neokomagataea sp. TBRC 2177.</title>
        <authorList>
            <person name="Charoenyingcharoen P."/>
            <person name="Yukphan P."/>
        </authorList>
    </citation>
    <scope>NUCLEOTIDE SEQUENCE [LARGE SCALE GENOMIC DNA]</scope>
    <source>
        <strain evidence="2 3">TBRC 2177</strain>
    </source>
</reference>
<feature type="compositionally biased region" description="Polar residues" evidence="1">
    <location>
        <begin position="41"/>
        <end position="51"/>
    </location>
</feature>
<dbReference type="Gene3D" id="3.20.20.370">
    <property type="entry name" value="Glycoside hydrolase/deacetylase"/>
    <property type="match status" value="1"/>
</dbReference>
<dbReference type="SUPFAM" id="SSF88713">
    <property type="entry name" value="Glycoside hydrolase/deacetylase"/>
    <property type="match status" value="1"/>
</dbReference>
<accession>A0ABS5E5H0</accession>
<feature type="region of interest" description="Disordered" evidence="1">
    <location>
        <begin position="137"/>
        <end position="163"/>
    </location>
</feature>
<proteinExistence type="predicted"/>
<dbReference type="InterPro" id="IPR006837">
    <property type="entry name" value="Divergent_DAC"/>
</dbReference>
<dbReference type="Pfam" id="PF04748">
    <property type="entry name" value="Polysacc_deac_2"/>
    <property type="match status" value="1"/>
</dbReference>
<dbReference type="InterPro" id="IPR011330">
    <property type="entry name" value="Glyco_hydro/deAcase_b/a-brl"/>
</dbReference>
<evidence type="ECO:0000313" key="3">
    <source>
        <dbReference type="Proteomes" id="UP000677812"/>
    </source>
</evidence>
<gene>
    <name evidence="2" type="ORF">KB213_03665</name>
</gene>
<name>A0ABS5E5H0_9PROT</name>